<evidence type="ECO:0000313" key="1">
    <source>
        <dbReference type="EMBL" id="ADU12052.1"/>
    </source>
</evidence>
<dbReference type="AlphaFoldDB" id="E8RPS5"/>
<name>E8RPS5_ASTEC</name>
<dbReference type="STRING" id="573065.Astex_0356"/>
<gene>
    <name evidence="1" type="ordered locus">Astex_0356</name>
</gene>
<dbReference type="KEGG" id="aex:Astex_0356"/>
<dbReference type="EMBL" id="CP002395">
    <property type="protein sequence ID" value="ADU12052.1"/>
    <property type="molecule type" value="Genomic_DNA"/>
</dbReference>
<keyword evidence="2" id="KW-1185">Reference proteome</keyword>
<dbReference type="HOGENOM" id="CLU_2630484_0_0_5"/>
<dbReference type="RefSeq" id="WP_013477886.1">
    <property type="nucleotide sequence ID" value="NC_014816.1"/>
</dbReference>
<protein>
    <submittedName>
        <fullName evidence="1">Uncharacterized protein</fullName>
    </submittedName>
</protein>
<accession>E8RPS5</accession>
<organism evidence="1 2">
    <name type="scientific">Asticcacaulis excentricus (strain ATCC 15261 / DSM 4724 / KCTC 12464 / NCIMB 9791 / VKM B-1370 / CB 48)</name>
    <dbReference type="NCBI Taxonomy" id="573065"/>
    <lineage>
        <taxon>Bacteria</taxon>
        <taxon>Pseudomonadati</taxon>
        <taxon>Pseudomonadota</taxon>
        <taxon>Alphaproteobacteria</taxon>
        <taxon>Caulobacterales</taxon>
        <taxon>Caulobacteraceae</taxon>
        <taxon>Asticcacaulis</taxon>
    </lineage>
</organism>
<proteinExistence type="predicted"/>
<reference evidence="2" key="1">
    <citation type="submission" date="2010-12" db="EMBL/GenBank/DDBJ databases">
        <title>Complete sequence of chromosome 1 of Asticcacaulis excentricus CB 48.</title>
        <authorList>
            <consortium name="US DOE Joint Genome Institute"/>
            <person name="Lucas S."/>
            <person name="Copeland A."/>
            <person name="Lapidus A."/>
            <person name="Cheng J.-F."/>
            <person name="Bruce D."/>
            <person name="Goodwin L."/>
            <person name="Pitluck S."/>
            <person name="Teshima H."/>
            <person name="Davenport K."/>
            <person name="Detter J.C."/>
            <person name="Han C."/>
            <person name="Tapia R."/>
            <person name="Land M."/>
            <person name="Hauser L."/>
            <person name="Jeffries C."/>
            <person name="Kyrpides N."/>
            <person name="Ivanova N."/>
            <person name="Ovchinnikova G."/>
            <person name="Brun Y.V."/>
            <person name="Woyke T."/>
        </authorList>
    </citation>
    <scope>NUCLEOTIDE SEQUENCE [LARGE SCALE GENOMIC DNA]</scope>
    <source>
        <strain evidence="2">ATCC 15261 / DSM 4724 / KCTC 12464 / NCIMB 9791 / VKM B-1370 / CB 48</strain>
    </source>
</reference>
<dbReference type="Proteomes" id="UP000001492">
    <property type="component" value="Chromosome 1"/>
</dbReference>
<sequence length="77" mass="8691">MIEHRYSFFWVSDEMAVGELDGLMLAVCPHVGDEFVAVADGAPGEARYLVERVRHTLVKDWGGKTLQQIDLFIQPKT</sequence>
<evidence type="ECO:0000313" key="2">
    <source>
        <dbReference type="Proteomes" id="UP000001492"/>
    </source>
</evidence>